<evidence type="ECO:0000256" key="1">
    <source>
        <dbReference type="SAM" id="MobiDB-lite"/>
    </source>
</evidence>
<comment type="caution">
    <text evidence="3">The sequence shown here is derived from an EMBL/GenBank/DDBJ whole genome shotgun (WGS) entry which is preliminary data.</text>
</comment>
<evidence type="ECO:0000256" key="2">
    <source>
        <dbReference type="SAM" id="Phobius"/>
    </source>
</evidence>
<gene>
    <name evidence="3" type="ORF">DERF_012490</name>
</gene>
<reference evidence="3" key="2">
    <citation type="journal article" date="2022" name="Res Sq">
        <title>Comparative Genomics Reveals Insights into the Divergent Evolution of Astigmatic Mites and Household Pest Adaptations.</title>
        <authorList>
            <person name="Xiong Q."/>
            <person name="Wan A.T.-Y."/>
            <person name="Liu X.-Y."/>
            <person name="Fung C.S.-H."/>
            <person name="Xiao X."/>
            <person name="Malainual N."/>
            <person name="Hou J."/>
            <person name="Wang L."/>
            <person name="Wang M."/>
            <person name="Yang K."/>
            <person name="Cui Y."/>
            <person name="Leung E."/>
            <person name="Nong W."/>
            <person name="Shin S.-K."/>
            <person name="Au S."/>
            <person name="Jeong K.Y."/>
            <person name="Chew F.T."/>
            <person name="Hui J."/>
            <person name="Leung T.F."/>
            <person name="Tungtrongchitr A."/>
            <person name="Zhong N."/>
            <person name="Liu Z."/>
            <person name="Tsui S."/>
        </authorList>
    </citation>
    <scope>NUCLEOTIDE SEQUENCE</scope>
    <source>
        <strain evidence="3">Derf</strain>
        <tissue evidence="3">Whole organism</tissue>
    </source>
</reference>
<evidence type="ECO:0000313" key="3">
    <source>
        <dbReference type="EMBL" id="KAH9501657.1"/>
    </source>
</evidence>
<dbReference type="Proteomes" id="UP000790347">
    <property type="component" value="Unassembled WGS sequence"/>
</dbReference>
<reference evidence="3" key="1">
    <citation type="submission" date="2013-05" db="EMBL/GenBank/DDBJ databases">
        <authorList>
            <person name="Yim A.K.Y."/>
            <person name="Chan T.F."/>
            <person name="Ji K.M."/>
            <person name="Liu X.Y."/>
            <person name="Zhou J.W."/>
            <person name="Li R.Q."/>
            <person name="Yang K.Y."/>
            <person name="Li J."/>
            <person name="Li M."/>
            <person name="Law P.T.W."/>
            <person name="Wu Y.L."/>
            <person name="Cai Z.L."/>
            <person name="Qin H."/>
            <person name="Bao Y."/>
            <person name="Leung R.K.K."/>
            <person name="Ng P.K.S."/>
            <person name="Zou J."/>
            <person name="Zhong X.J."/>
            <person name="Ran P.X."/>
            <person name="Zhong N.S."/>
            <person name="Liu Z.G."/>
            <person name="Tsui S.K.W."/>
        </authorList>
    </citation>
    <scope>NUCLEOTIDE SEQUENCE</scope>
    <source>
        <strain evidence="3">Derf</strain>
        <tissue evidence="3">Whole organism</tissue>
    </source>
</reference>
<feature type="region of interest" description="Disordered" evidence="1">
    <location>
        <begin position="37"/>
        <end position="65"/>
    </location>
</feature>
<name>A0A922HPN4_DERFA</name>
<feature type="compositionally biased region" description="Pro residues" evidence="1">
    <location>
        <begin position="41"/>
        <end position="56"/>
    </location>
</feature>
<organism evidence="3 4">
    <name type="scientific">Dermatophagoides farinae</name>
    <name type="common">American house dust mite</name>
    <dbReference type="NCBI Taxonomy" id="6954"/>
    <lineage>
        <taxon>Eukaryota</taxon>
        <taxon>Metazoa</taxon>
        <taxon>Ecdysozoa</taxon>
        <taxon>Arthropoda</taxon>
        <taxon>Chelicerata</taxon>
        <taxon>Arachnida</taxon>
        <taxon>Acari</taxon>
        <taxon>Acariformes</taxon>
        <taxon>Sarcoptiformes</taxon>
        <taxon>Astigmata</taxon>
        <taxon>Psoroptidia</taxon>
        <taxon>Analgoidea</taxon>
        <taxon>Pyroglyphidae</taxon>
        <taxon>Dermatophagoidinae</taxon>
        <taxon>Dermatophagoides</taxon>
    </lineage>
</organism>
<accession>A0A922HPN4</accession>
<protein>
    <submittedName>
        <fullName evidence="3">Uncharacterized protein</fullName>
    </submittedName>
</protein>
<feature type="transmembrane region" description="Helical" evidence="2">
    <location>
        <begin position="6"/>
        <end position="26"/>
    </location>
</feature>
<sequence length="65" mass="7275">MKSYTIRYIYLSVNVVSQAYLLLALFSQHGKYILNNMDPDILPPPPPPPPLPPQPPSQSKSTIII</sequence>
<keyword evidence="2" id="KW-1133">Transmembrane helix</keyword>
<keyword evidence="2" id="KW-0812">Transmembrane</keyword>
<dbReference type="AlphaFoldDB" id="A0A922HPN4"/>
<evidence type="ECO:0000313" key="4">
    <source>
        <dbReference type="Proteomes" id="UP000790347"/>
    </source>
</evidence>
<keyword evidence="4" id="KW-1185">Reference proteome</keyword>
<proteinExistence type="predicted"/>
<dbReference type="EMBL" id="ASGP02000006">
    <property type="protein sequence ID" value="KAH9501657.1"/>
    <property type="molecule type" value="Genomic_DNA"/>
</dbReference>
<keyword evidence="2" id="KW-0472">Membrane</keyword>